<proteinExistence type="predicted"/>
<name>A0A9W8LE00_9FUNG</name>
<gene>
    <name evidence="2" type="ORF">H4R18_005631</name>
</gene>
<dbReference type="AlphaFoldDB" id="A0A9W8LE00"/>
<protein>
    <submittedName>
        <fullName evidence="2">Uncharacterized protein</fullName>
    </submittedName>
</protein>
<comment type="caution">
    <text evidence="2">The sequence shown here is derived from an EMBL/GenBank/DDBJ whole genome shotgun (WGS) entry which is preliminary data.</text>
</comment>
<feature type="region of interest" description="Disordered" evidence="1">
    <location>
        <begin position="120"/>
        <end position="141"/>
    </location>
</feature>
<reference evidence="2" key="1">
    <citation type="submission" date="2022-07" db="EMBL/GenBank/DDBJ databases">
        <title>Phylogenomic reconstructions and comparative analyses of Kickxellomycotina fungi.</title>
        <authorList>
            <person name="Reynolds N.K."/>
            <person name="Stajich J.E."/>
            <person name="Barry K."/>
            <person name="Grigoriev I.V."/>
            <person name="Crous P."/>
            <person name="Smith M.E."/>
        </authorList>
    </citation>
    <scope>NUCLEOTIDE SEQUENCE</scope>
    <source>
        <strain evidence="2">NBRC 105414</strain>
    </source>
</reference>
<evidence type="ECO:0000313" key="2">
    <source>
        <dbReference type="EMBL" id="KAJ2776515.1"/>
    </source>
</evidence>
<dbReference type="Proteomes" id="UP001140217">
    <property type="component" value="Unassembled WGS sequence"/>
</dbReference>
<organism evidence="2 3">
    <name type="scientific">Coemansia javaensis</name>
    <dbReference type="NCBI Taxonomy" id="2761396"/>
    <lineage>
        <taxon>Eukaryota</taxon>
        <taxon>Fungi</taxon>
        <taxon>Fungi incertae sedis</taxon>
        <taxon>Zoopagomycota</taxon>
        <taxon>Kickxellomycotina</taxon>
        <taxon>Kickxellomycetes</taxon>
        <taxon>Kickxellales</taxon>
        <taxon>Kickxellaceae</taxon>
        <taxon>Coemansia</taxon>
    </lineage>
</organism>
<evidence type="ECO:0000256" key="1">
    <source>
        <dbReference type="SAM" id="MobiDB-lite"/>
    </source>
</evidence>
<accession>A0A9W8LE00</accession>
<dbReference type="EMBL" id="JANBUL010000355">
    <property type="protein sequence ID" value="KAJ2776515.1"/>
    <property type="molecule type" value="Genomic_DNA"/>
</dbReference>
<evidence type="ECO:0000313" key="3">
    <source>
        <dbReference type="Proteomes" id="UP001140217"/>
    </source>
</evidence>
<dbReference type="OrthoDB" id="5590912at2759"/>
<sequence>MLFIQGPMQAALPPRRVGPPAAFQSRAEDADDIDDILGSLWPTVRAEPPLPPPLVLRQAAAAAAAAAAATLHGQRTPPEERRPGGVYALTAPAQQAAPPGCAAPVSASIQIGDPEWRIGSREGAGLPSPVSPATPQASVAGPDGPLRPALGLPGAAARALPTLRRATLGPLRPPTAAAKPAARALTPEERVARLHSVSGLAARAVARRCLSGQIADPAAALRPLHAAPLKKKPTFADIARGPQAPMP</sequence>
<keyword evidence="3" id="KW-1185">Reference proteome</keyword>